<name>A0ABQ6DEH0_9HYPH</name>
<evidence type="ECO:0000313" key="1">
    <source>
        <dbReference type="EMBL" id="GLS46945.1"/>
    </source>
</evidence>
<comment type="caution">
    <text evidence="1">The sequence shown here is derived from an EMBL/GenBank/DDBJ whole genome shotgun (WGS) entry which is preliminary data.</text>
</comment>
<keyword evidence="2" id="KW-1185">Reference proteome</keyword>
<sequence>MCPVSRLVSTAWDSDMVQINLPDPPIAEGVVVFGASISDTEFQGAMPHGLFKTVVPDPRNLEGNATKYHTDLSEVAELRLRVNRLVTGAKKKNVLPYANYMIRMVKSGEGFTPQIVLWSQKRLRVEKDPGTGLAWLLIPHGMKFIALDGDTQTTARHLAEARESGLFEGQKVKIVIVHDIPEDVAQQIFADCNSRGTKVVTSMAIGFDNRDPATQLAKYVERHVPALHGRVNRQKRQLSARDIQDVVTMSALRASVVCFVEGISGIQHQTQAVEIDDSRLDVLQVASACWYSDVTTVLNGALTPEERETNFASAPAVWCALGALGHDVLERAIGKDFSGEWNEDKFKRASQEIALNFLAIIDWQRGVHWTKVGAKKSQSGAVTLGGPKEVGSLIYKALRDRALATGLNFNAA</sequence>
<dbReference type="EMBL" id="BSPG01000063">
    <property type="protein sequence ID" value="GLS46945.1"/>
    <property type="molecule type" value="Genomic_DNA"/>
</dbReference>
<gene>
    <name evidence="1" type="ORF">GCM10007884_49450</name>
</gene>
<evidence type="ECO:0000313" key="2">
    <source>
        <dbReference type="Proteomes" id="UP001156881"/>
    </source>
</evidence>
<evidence type="ECO:0008006" key="3">
    <source>
        <dbReference type="Google" id="ProtNLM"/>
    </source>
</evidence>
<protein>
    <recommendedName>
        <fullName evidence="3">DGQHR domain-containing protein</fullName>
    </recommendedName>
</protein>
<proteinExistence type="predicted"/>
<dbReference type="Pfam" id="PF14072">
    <property type="entry name" value="DndB"/>
    <property type="match status" value="1"/>
</dbReference>
<dbReference type="InterPro" id="IPR017642">
    <property type="entry name" value="DNA_S_mod_DndB"/>
</dbReference>
<reference evidence="2" key="1">
    <citation type="journal article" date="2019" name="Int. J. Syst. Evol. Microbiol.">
        <title>The Global Catalogue of Microorganisms (GCM) 10K type strain sequencing project: providing services to taxonomists for standard genome sequencing and annotation.</title>
        <authorList>
            <consortium name="The Broad Institute Genomics Platform"/>
            <consortium name="The Broad Institute Genome Sequencing Center for Infectious Disease"/>
            <person name="Wu L."/>
            <person name="Ma J."/>
        </authorList>
    </citation>
    <scope>NUCLEOTIDE SEQUENCE [LARGE SCALE GENOMIC DNA]</scope>
    <source>
        <strain evidence="2">NBRC 107710</strain>
    </source>
</reference>
<dbReference type="Proteomes" id="UP001156881">
    <property type="component" value="Unassembled WGS sequence"/>
</dbReference>
<accession>A0ABQ6DEH0</accession>
<organism evidence="1 2">
    <name type="scientific">Methylobacterium brachythecii</name>
    <dbReference type="NCBI Taxonomy" id="1176177"/>
    <lineage>
        <taxon>Bacteria</taxon>
        <taxon>Pseudomonadati</taxon>
        <taxon>Pseudomonadota</taxon>
        <taxon>Alphaproteobacteria</taxon>
        <taxon>Hyphomicrobiales</taxon>
        <taxon>Methylobacteriaceae</taxon>
        <taxon>Methylobacterium</taxon>
    </lineage>
</organism>